<comment type="similarity">
    <text evidence="2">Belongs to the TRAFAC class translation factor GTPase superfamily. Classic translation factor GTPase family. EF-Tu/EF-1A subfamily.</text>
</comment>
<dbReference type="SUPFAM" id="SSF50447">
    <property type="entry name" value="Translation proteins"/>
    <property type="match status" value="1"/>
</dbReference>
<evidence type="ECO:0000313" key="13">
    <source>
        <dbReference type="EMBL" id="SSX31076.1"/>
    </source>
</evidence>
<comment type="subcellular location">
    <subcellularLocation>
        <location evidence="1">Cytoplasm</location>
    </subcellularLocation>
</comment>
<dbReference type="InterPro" id="IPR054696">
    <property type="entry name" value="GTP-eEF1A_C"/>
</dbReference>
<evidence type="ECO:0000259" key="12">
    <source>
        <dbReference type="PROSITE" id="PS51722"/>
    </source>
</evidence>
<dbReference type="InterPro" id="IPR009000">
    <property type="entry name" value="Transl_B-barrel_sf"/>
</dbReference>
<feature type="region of interest" description="Disordered" evidence="11">
    <location>
        <begin position="367"/>
        <end position="394"/>
    </location>
</feature>
<organism evidence="13">
    <name type="scientific">Culicoides sonorensis</name>
    <name type="common">Biting midge</name>
    <dbReference type="NCBI Taxonomy" id="179676"/>
    <lineage>
        <taxon>Eukaryota</taxon>
        <taxon>Metazoa</taxon>
        <taxon>Ecdysozoa</taxon>
        <taxon>Arthropoda</taxon>
        <taxon>Hexapoda</taxon>
        <taxon>Insecta</taxon>
        <taxon>Pterygota</taxon>
        <taxon>Neoptera</taxon>
        <taxon>Endopterygota</taxon>
        <taxon>Diptera</taxon>
        <taxon>Nematocera</taxon>
        <taxon>Chironomoidea</taxon>
        <taxon>Ceratopogonidae</taxon>
        <taxon>Ceratopogoninae</taxon>
        <taxon>Culicoides</taxon>
        <taxon>Monoculicoides</taxon>
    </lineage>
</organism>
<evidence type="ECO:0000256" key="1">
    <source>
        <dbReference type="ARBA" id="ARBA00004496"/>
    </source>
</evidence>
<dbReference type="Pfam" id="PF22594">
    <property type="entry name" value="GTP-eEF1A_C"/>
    <property type="match status" value="1"/>
</dbReference>
<reference evidence="13" key="1">
    <citation type="submission" date="2018-07" db="EMBL/GenBank/DDBJ databases">
        <authorList>
            <person name="Quirk P.G."/>
            <person name="Krulwich T.A."/>
        </authorList>
    </citation>
    <scope>NUCLEOTIDE SEQUENCE</scope>
</reference>
<keyword evidence="7" id="KW-0810">Translation regulation</keyword>
<dbReference type="InterPro" id="IPR015033">
    <property type="entry name" value="HBS1-like_N"/>
</dbReference>
<dbReference type="Gene3D" id="3.40.50.300">
    <property type="entry name" value="P-loop containing nucleotide triphosphate hydrolases"/>
    <property type="match status" value="1"/>
</dbReference>
<dbReference type="CDD" id="cd01883">
    <property type="entry name" value="EF1_alpha"/>
    <property type="match status" value="1"/>
</dbReference>
<dbReference type="GO" id="GO:0003924">
    <property type="term" value="F:GTPase activity"/>
    <property type="evidence" value="ECO:0007669"/>
    <property type="project" value="InterPro"/>
</dbReference>
<feature type="domain" description="Tr-type G" evidence="12">
    <location>
        <begin position="426"/>
        <end position="652"/>
    </location>
</feature>
<accession>A0A336MLD5</accession>
<keyword evidence="9" id="KW-0342">GTP-binding</keyword>
<dbReference type="GO" id="GO:0005737">
    <property type="term" value="C:cytoplasm"/>
    <property type="evidence" value="ECO:0007669"/>
    <property type="project" value="UniProtKB-SubCell"/>
</dbReference>
<protein>
    <submittedName>
        <fullName evidence="13">CSON003262 protein</fullName>
    </submittedName>
</protein>
<gene>
    <name evidence="13" type="primary">CSON003262</name>
</gene>
<dbReference type="InterPro" id="IPR004161">
    <property type="entry name" value="EFTu-like_2"/>
</dbReference>
<dbReference type="SUPFAM" id="SSF50465">
    <property type="entry name" value="EF-Tu/eEF-1alpha/eIF2-gamma C-terminal domain"/>
    <property type="match status" value="1"/>
</dbReference>
<comment type="catalytic activity">
    <reaction evidence="10">
        <text>GTP + H2O = GDP + phosphate + H(+)</text>
        <dbReference type="Rhea" id="RHEA:19669"/>
        <dbReference type="ChEBI" id="CHEBI:15377"/>
        <dbReference type="ChEBI" id="CHEBI:15378"/>
        <dbReference type="ChEBI" id="CHEBI:37565"/>
        <dbReference type="ChEBI" id="CHEBI:43474"/>
        <dbReference type="ChEBI" id="CHEBI:58189"/>
    </reaction>
    <physiologicalReaction direction="left-to-right" evidence="10">
        <dbReference type="Rhea" id="RHEA:19670"/>
    </physiologicalReaction>
</comment>
<dbReference type="GO" id="GO:0006412">
    <property type="term" value="P:translation"/>
    <property type="evidence" value="ECO:0007669"/>
    <property type="project" value="UniProtKB-KW"/>
</dbReference>
<dbReference type="InterPro" id="IPR050100">
    <property type="entry name" value="TRAFAC_GTPase_members"/>
</dbReference>
<dbReference type="PANTHER" id="PTHR23115">
    <property type="entry name" value="TRANSLATION FACTOR"/>
    <property type="match status" value="1"/>
</dbReference>
<dbReference type="SUPFAM" id="SSF109732">
    <property type="entry name" value="HBS1-like domain"/>
    <property type="match status" value="1"/>
</dbReference>
<proteinExistence type="inferred from homology"/>
<dbReference type="Gene3D" id="1.10.8.10">
    <property type="entry name" value="DNA helicase RuvA subunit, C-terminal domain"/>
    <property type="match status" value="1"/>
</dbReference>
<keyword evidence="5" id="KW-0547">Nucleotide-binding</keyword>
<keyword evidence="6" id="KW-0378">Hydrolase</keyword>
<dbReference type="CDD" id="cd04093">
    <property type="entry name" value="HBS1_C_III"/>
    <property type="match status" value="1"/>
</dbReference>
<evidence type="ECO:0000256" key="3">
    <source>
        <dbReference type="ARBA" id="ARBA00022490"/>
    </source>
</evidence>
<evidence type="ECO:0000256" key="5">
    <source>
        <dbReference type="ARBA" id="ARBA00022741"/>
    </source>
</evidence>
<keyword evidence="8" id="KW-0648">Protein biosynthesis</keyword>
<evidence type="ECO:0000256" key="8">
    <source>
        <dbReference type="ARBA" id="ARBA00022917"/>
    </source>
</evidence>
<dbReference type="InterPro" id="IPR000795">
    <property type="entry name" value="T_Tr_GTP-bd_dom"/>
</dbReference>
<dbReference type="GO" id="GO:0006417">
    <property type="term" value="P:regulation of translation"/>
    <property type="evidence" value="ECO:0007669"/>
    <property type="project" value="UniProtKB-KW"/>
</dbReference>
<dbReference type="FunFam" id="2.40.30.10:FF:000020">
    <property type="entry name" value="Translation elongation factor EF-1"/>
    <property type="match status" value="1"/>
</dbReference>
<evidence type="ECO:0000256" key="2">
    <source>
        <dbReference type="ARBA" id="ARBA00007249"/>
    </source>
</evidence>
<dbReference type="Pfam" id="PF00009">
    <property type="entry name" value="GTP_EFTU"/>
    <property type="match status" value="1"/>
</dbReference>
<evidence type="ECO:0000256" key="4">
    <source>
        <dbReference type="ARBA" id="ARBA00022553"/>
    </source>
</evidence>
<dbReference type="InterPro" id="IPR037189">
    <property type="entry name" value="HBS1-like_N_sf"/>
</dbReference>
<keyword evidence="3" id="KW-0963">Cytoplasm</keyword>
<feature type="compositionally biased region" description="Basic and acidic residues" evidence="11">
    <location>
        <begin position="71"/>
        <end position="81"/>
    </location>
</feature>
<sequence length="852" mass="94750">MARHRNVRNLNYDDFDDDYVYGHSVEDDCISPTDAQQWIYDRARGQNSMTSFLANHTDIVEEDEQQTTDEPSPKHERRDSDTFTLPDLPDEEKAKLLSCMDEIRGIIGDTSVTDRLLVETIMKYNYDCSKALDHLLNNPTSESQQAIEEDFVEKPQELIEKDLCHEIVQTSLKFKIPALTKKVNVPTELNDSKPSPTNLTELANQHLSSVAESGDSSSKMFLPQLKSGFIIPSIGTKLFIPKLASSKPLSEPDPIKINVPPSNHQENTTTPFIDLSSAILDVPSNQKLILPKLENKIVESKSKSDIIKLMKTLHLEDVTCEIDSRYKIKSISEKLLELSSKQHQITIVPQIVTPATKKSGHVTRGFEVNHTPKTGLSPAGSGRTSPASHHVPEPMHIEDQQPKLPKIRESNRNAKEMYEKERGKDKQNLHMVVIGHVDAGKSTLMGHLLFDMGNVPQRLMHKYEQESKKMGKQSFMYAWVLDETGEERTRGITMDIGSSRFETETKSVTLLDAPGHKDFIPNMISGANQADVALLVVDATRGEFETGFEQGGQTREHALLVKSLGVSQLGVVINKLDTVGWSKERFDEIVTKLKTFLKQAGYKEGDISYIPCSGLTGENLVKSPTSPELLSWYKGPTLISVIDQFRIPDRPIDKPFRMSINDIYKGAGSGFCVSGRIESGVLCINDKILVCPCKEQATVKNISMDEIPQNTVFAGDQVSVTLFGVDITNVSVGNILSDIYRPVPLATRIRARIIVFNITNPITKGYPVVVHHQSLIEPATIVKLKAQLHKSTGEVVKNSPRCLGPNTCALVEIEFTRPICMEKYSDSKELGRVMVRVGGVTIAAGLCTDIVK</sequence>
<evidence type="ECO:0000256" key="10">
    <source>
        <dbReference type="ARBA" id="ARBA00049117"/>
    </source>
</evidence>
<name>A0A336MLD5_CULSO</name>
<dbReference type="Gene3D" id="2.40.30.10">
    <property type="entry name" value="Translation factors"/>
    <property type="match status" value="2"/>
</dbReference>
<evidence type="ECO:0000256" key="11">
    <source>
        <dbReference type="SAM" id="MobiDB-lite"/>
    </source>
</evidence>
<keyword evidence="4" id="KW-0597">Phosphoprotein</keyword>
<evidence type="ECO:0000256" key="7">
    <source>
        <dbReference type="ARBA" id="ARBA00022845"/>
    </source>
</evidence>
<dbReference type="SUPFAM" id="SSF52540">
    <property type="entry name" value="P-loop containing nucleoside triphosphate hydrolases"/>
    <property type="match status" value="1"/>
</dbReference>
<evidence type="ECO:0000256" key="9">
    <source>
        <dbReference type="ARBA" id="ARBA00023134"/>
    </source>
</evidence>
<dbReference type="CDD" id="cd16267">
    <property type="entry name" value="HBS1-like_II"/>
    <property type="match status" value="1"/>
</dbReference>
<dbReference type="VEuPathDB" id="VectorBase:CSON003262"/>
<dbReference type="Pfam" id="PF03144">
    <property type="entry name" value="GTP_EFTU_D2"/>
    <property type="match status" value="1"/>
</dbReference>
<dbReference type="PROSITE" id="PS51722">
    <property type="entry name" value="G_TR_2"/>
    <property type="match status" value="1"/>
</dbReference>
<dbReference type="EMBL" id="UFQT01001589">
    <property type="protein sequence ID" value="SSX31076.1"/>
    <property type="molecule type" value="Genomic_DNA"/>
</dbReference>
<dbReference type="InterPro" id="IPR009001">
    <property type="entry name" value="Transl_elong_EF1A/Init_IF2_C"/>
</dbReference>
<feature type="region of interest" description="Disordered" evidence="11">
    <location>
        <begin position="60"/>
        <end position="87"/>
    </location>
</feature>
<dbReference type="InterPro" id="IPR027417">
    <property type="entry name" value="P-loop_NTPase"/>
</dbReference>
<dbReference type="GO" id="GO:0005525">
    <property type="term" value="F:GTP binding"/>
    <property type="evidence" value="ECO:0007669"/>
    <property type="project" value="UniProtKB-KW"/>
</dbReference>
<dbReference type="FunFam" id="3.40.50.300:FF:000204">
    <property type="entry name" value="Translation elongation factor Tu"/>
    <property type="match status" value="1"/>
</dbReference>
<dbReference type="Pfam" id="PF08938">
    <property type="entry name" value="HBS1_N"/>
    <property type="match status" value="1"/>
</dbReference>
<dbReference type="PRINTS" id="PR00315">
    <property type="entry name" value="ELONGATNFCT"/>
</dbReference>
<dbReference type="OMA" id="TSFLANH"/>
<dbReference type="AlphaFoldDB" id="A0A336MLD5"/>
<dbReference type="FunFam" id="2.40.30.10:FF:000035">
    <property type="entry name" value="HBS1-like translational GTPase"/>
    <property type="match status" value="1"/>
</dbReference>
<evidence type="ECO:0000256" key="6">
    <source>
        <dbReference type="ARBA" id="ARBA00022801"/>
    </source>
</evidence>